<dbReference type="AlphaFoldDB" id="A0A8T1VL11"/>
<proteinExistence type="predicted"/>
<feature type="compositionally biased region" description="Basic and acidic residues" evidence="1">
    <location>
        <begin position="82"/>
        <end position="98"/>
    </location>
</feature>
<accession>A0A8T1VL11</accession>
<evidence type="ECO:0000313" key="3">
    <source>
        <dbReference type="Proteomes" id="UP000694044"/>
    </source>
</evidence>
<feature type="region of interest" description="Disordered" evidence="1">
    <location>
        <begin position="1"/>
        <end position="50"/>
    </location>
</feature>
<protein>
    <submittedName>
        <fullName evidence="2">Uncharacterized protein</fullName>
    </submittedName>
</protein>
<dbReference type="OrthoDB" id="128926at2759"/>
<keyword evidence="3" id="KW-1185">Reference proteome</keyword>
<feature type="region of interest" description="Disordered" evidence="1">
    <location>
        <begin position="128"/>
        <end position="210"/>
    </location>
</feature>
<feature type="compositionally biased region" description="Polar residues" evidence="1">
    <location>
        <begin position="35"/>
        <end position="45"/>
    </location>
</feature>
<dbReference type="Proteomes" id="UP000694044">
    <property type="component" value="Unassembled WGS sequence"/>
</dbReference>
<feature type="compositionally biased region" description="Basic residues" evidence="1">
    <location>
        <begin position="179"/>
        <end position="188"/>
    </location>
</feature>
<dbReference type="EMBL" id="JAGDFM010000226">
    <property type="protein sequence ID" value="KAG7381942.1"/>
    <property type="molecule type" value="Genomic_DNA"/>
</dbReference>
<evidence type="ECO:0000256" key="1">
    <source>
        <dbReference type="SAM" id="MobiDB-lite"/>
    </source>
</evidence>
<gene>
    <name evidence="2" type="ORF">PHYPSEUDO_005469</name>
</gene>
<comment type="caution">
    <text evidence="2">The sequence shown here is derived from an EMBL/GenBank/DDBJ whole genome shotgun (WGS) entry which is preliminary data.</text>
</comment>
<feature type="compositionally biased region" description="Basic and acidic residues" evidence="1">
    <location>
        <begin position="138"/>
        <end position="178"/>
    </location>
</feature>
<reference evidence="2" key="1">
    <citation type="submission" date="2021-02" db="EMBL/GenBank/DDBJ databases">
        <authorList>
            <person name="Palmer J.M."/>
        </authorList>
    </citation>
    <scope>NUCLEOTIDE SEQUENCE</scope>
    <source>
        <strain evidence="2">SCRP734</strain>
    </source>
</reference>
<name>A0A8T1VL11_9STRA</name>
<feature type="region of interest" description="Disordered" evidence="1">
    <location>
        <begin position="75"/>
        <end position="108"/>
    </location>
</feature>
<evidence type="ECO:0000313" key="2">
    <source>
        <dbReference type="EMBL" id="KAG7381942.1"/>
    </source>
</evidence>
<sequence>MGLPEDVYEDELIDAFDAPDPEPEAPAPTKAPATSPQRNSANLGQPTRPKVQEFHAKTTLYPAFDDAEASVAPAMPSPAVTSRKEVQQQDVPVGREQEFMSDQELQRSQQQIEREVRVYQERFDRVAQALAGETPHQIQERKKREEERLERQEKRHEAVETRVQHQIERLEEREERRARIQARHHRASRSPSPDGQREPVEDAGKEEQDQ</sequence>
<feature type="compositionally biased region" description="Acidic residues" evidence="1">
    <location>
        <begin position="1"/>
        <end position="23"/>
    </location>
</feature>
<feature type="compositionally biased region" description="Basic and acidic residues" evidence="1">
    <location>
        <begin position="195"/>
        <end position="210"/>
    </location>
</feature>
<organism evidence="2 3">
    <name type="scientific">Phytophthora pseudosyringae</name>
    <dbReference type="NCBI Taxonomy" id="221518"/>
    <lineage>
        <taxon>Eukaryota</taxon>
        <taxon>Sar</taxon>
        <taxon>Stramenopiles</taxon>
        <taxon>Oomycota</taxon>
        <taxon>Peronosporomycetes</taxon>
        <taxon>Peronosporales</taxon>
        <taxon>Peronosporaceae</taxon>
        <taxon>Phytophthora</taxon>
    </lineage>
</organism>